<evidence type="ECO:0000313" key="3">
    <source>
        <dbReference type="Proteomes" id="UP000095751"/>
    </source>
</evidence>
<accession>A0A1E7ESZ1</accession>
<keyword evidence="3" id="KW-1185">Reference proteome</keyword>
<dbReference type="GO" id="GO:0016740">
    <property type="term" value="F:transferase activity"/>
    <property type="evidence" value="ECO:0007669"/>
    <property type="project" value="UniProtKB-KW"/>
</dbReference>
<name>A0A1E7ESZ1_9STRA</name>
<dbReference type="Pfam" id="PF01755">
    <property type="entry name" value="Glyco_transf_25"/>
    <property type="match status" value="1"/>
</dbReference>
<sequence length="275" mass="31780">MSVLVVMIRPSTFVMNLETPFRNPYWRAALFNPVRTLQARYWDDKPQQIKTFSFTPQNAFVLNMDRDYKRLQQFRSKNPEIIQRVAAHEWITLDKKNSSYNQTLENATIWQQHYWELRYPWIQVASRIGKVGDAACSLSHVSLWKEKLLDAGQDYLFVFEDDAILTESLTRNHIIQAPDNADIVLLTEGATKRVAIPFQSATVTRVIGGYGTLGYLITRQGALKMLDFLQRSREPVDLSFFEASVVKVYLPTSWPLVHHSGIQSSRIDINRKPTT</sequence>
<dbReference type="InterPro" id="IPR002654">
    <property type="entry name" value="Glyco_trans_25"/>
</dbReference>
<evidence type="ECO:0000313" key="2">
    <source>
        <dbReference type="EMBL" id="OEU08965.1"/>
    </source>
</evidence>
<dbReference type="AlphaFoldDB" id="A0A1E7ESZ1"/>
<protein>
    <submittedName>
        <fullName evidence="2">Putative glycosyltransferase</fullName>
    </submittedName>
</protein>
<dbReference type="CDD" id="cd06532">
    <property type="entry name" value="Glyco_transf_25"/>
    <property type="match status" value="1"/>
</dbReference>
<dbReference type="KEGG" id="fcy:FRACYDRAFT_249309"/>
<dbReference type="InParanoid" id="A0A1E7ESZ1"/>
<dbReference type="Proteomes" id="UP000095751">
    <property type="component" value="Unassembled WGS sequence"/>
</dbReference>
<dbReference type="OrthoDB" id="47375at2759"/>
<dbReference type="EMBL" id="KV784378">
    <property type="protein sequence ID" value="OEU08965.1"/>
    <property type="molecule type" value="Genomic_DNA"/>
</dbReference>
<gene>
    <name evidence="2" type="ORF">FRACYDRAFT_249309</name>
</gene>
<feature type="domain" description="Glycosyl transferase family 25" evidence="1">
    <location>
        <begin position="59"/>
        <end position="238"/>
    </location>
</feature>
<keyword evidence="2" id="KW-0808">Transferase</keyword>
<evidence type="ECO:0000259" key="1">
    <source>
        <dbReference type="Pfam" id="PF01755"/>
    </source>
</evidence>
<organism evidence="2 3">
    <name type="scientific">Fragilariopsis cylindrus CCMP1102</name>
    <dbReference type="NCBI Taxonomy" id="635003"/>
    <lineage>
        <taxon>Eukaryota</taxon>
        <taxon>Sar</taxon>
        <taxon>Stramenopiles</taxon>
        <taxon>Ochrophyta</taxon>
        <taxon>Bacillariophyta</taxon>
        <taxon>Bacillariophyceae</taxon>
        <taxon>Bacillariophycidae</taxon>
        <taxon>Bacillariales</taxon>
        <taxon>Bacillariaceae</taxon>
        <taxon>Fragilariopsis</taxon>
    </lineage>
</organism>
<reference evidence="2 3" key="1">
    <citation type="submission" date="2016-09" db="EMBL/GenBank/DDBJ databases">
        <title>Extensive genetic diversity and differential bi-allelic expression allows diatom success in the polar Southern Ocean.</title>
        <authorList>
            <consortium name="DOE Joint Genome Institute"/>
            <person name="Mock T."/>
            <person name="Otillar R.P."/>
            <person name="Strauss J."/>
            <person name="Dupont C."/>
            <person name="Frickenhaus S."/>
            <person name="Maumus F."/>
            <person name="Mcmullan M."/>
            <person name="Sanges R."/>
            <person name="Schmutz J."/>
            <person name="Toseland A."/>
            <person name="Valas R."/>
            <person name="Veluchamy A."/>
            <person name="Ward B.J."/>
            <person name="Allen A."/>
            <person name="Barry K."/>
            <person name="Falciatore A."/>
            <person name="Ferrante M."/>
            <person name="Fortunato A.E."/>
            <person name="Gloeckner G."/>
            <person name="Gruber A."/>
            <person name="Hipkin R."/>
            <person name="Janech M."/>
            <person name="Kroth P."/>
            <person name="Leese F."/>
            <person name="Lindquist E."/>
            <person name="Lyon B.R."/>
            <person name="Martin J."/>
            <person name="Mayer C."/>
            <person name="Parker M."/>
            <person name="Quesneville H."/>
            <person name="Raymond J."/>
            <person name="Uhlig C."/>
            <person name="Valentin K.U."/>
            <person name="Worden A.Z."/>
            <person name="Armbrust E.V."/>
            <person name="Bowler C."/>
            <person name="Green B."/>
            <person name="Moulton V."/>
            <person name="Van Oosterhout C."/>
            <person name="Grigoriev I."/>
        </authorList>
    </citation>
    <scope>NUCLEOTIDE SEQUENCE [LARGE SCALE GENOMIC DNA]</scope>
    <source>
        <strain evidence="2 3">CCMP1102</strain>
    </source>
</reference>
<proteinExistence type="predicted"/>